<dbReference type="HOGENOM" id="CLU_028825_1_1_1"/>
<dbReference type="GeneID" id="19398845"/>
<dbReference type="SUPFAM" id="SSF46785">
    <property type="entry name" value="Winged helix' DNA-binding domain"/>
    <property type="match status" value="1"/>
</dbReference>
<organism evidence="11 12">
    <name type="scientific">Exserohilum turcicum (strain 28A)</name>
    <name type="common">Northern leaf blight fungus</name>
    <name type="synonym">Setosphaeria turcica</name>
    <dbReference type="NCBI Taxonomy" id="671987"/>
    <lineage>
        <taxon>Eukaryota</taxon>
        <taxon>Fungi</taxon>
        <taxon>Dikarya</taxon>
        <taxon>Ascomycota</taxon>
        <taxon>Pezizomycotina</taxon>
        <taxon>Dothideomycetes</taxon>
        <taxon>Pleosporomycetidae</taxon>
        <taxon>Pleosporales</taxon>
        <taxon>Pleosporineae</taxon>
        <taxon>Pleosporaceae</taxon>
        <taxon>Exserohilum</taxon>
    </lineage>
</organism>
<evidence type="ECO:0000256" key="3">
    <source>
        <dbReference type="ARBA" id="ARBA00007084"/>
    </source>
</evidence>
<keyword evidence="6" id="KW-0736">Signalosome</keyword>
<evidence type="ECO:0000256" key="7">
    <source>
        <dbReference type="ARBA" id="ARBA00023242"/>
    </source>
</evidence>
<comment type="subcellular location">
    <subcellularLocation>
        <location evidence="2">Cytoplasm</location>
    </subcellularLocation>
    <subcellularLocation>
        <location evidence="1">Nucleus</location>
    </subcellularLocation>
</comment>
<dbReference type="eggNOG" id="KOG2582">
    <property type="taxonomic scope" value="Eukaryota"/>
</dbReference>
<gene>
    <name evidence="11" type="ORF">SETTUDRAFT_163668</name>
</gene>
<accession>R0II38</accession>
<feature type="domain" description="COP9 signalosome complex subunit 3 N-terminal helical repeats" evidence="10">
    <location>
        <begin position="52"/>
        <end position="186"/>
    </location>
</feature>
<evidence type="ECO:0000256" key="6">
    <source>
        <dbReference type="ARBA" id="ARBA00022790"/>
    </source>
</evidence>
<evidence type="ECO:0000256" key="8">
    <source>
        <dbReference type="SAM" id="Coils"/>
    </source>
</evidence>
<reference evidence="11 12" key="1">
    <citation type="journal article" date="2012" name="PLoS Pathog.">
        <title>Diverse lifestyles and strategies of plant pathogenesis encoded in the genomes of eighteen Dothideomycetes fungi.</title>
        <authorList>
            <person name="Ohm R.A."/>
            <person name="Feau N."/>
            <person name="Henrissat B."/>
            <person name="Schoch C.L."/>
            <person name="Horwitz B.A."/>
            <person name="Barry K.W."/>
            <person name="Condon B.J."/>
            <person name="Copeland A.C."/>
            <person name="Dhillon B."/>
            <person name="Glaser F."/>
            <person name="Hesse C.N."/>
            <person name="Kosti I."/>
            <person name="LaButti K."/>
            <person name="Lindquist E.A."/>
            <person name="Lucas S."/>
            <person name="Salamov A.A."/>
            <person name="Bradshaw R.E."/>
            <person name="Ciuffetti L."/>
            <person name="Hamelin R.C."/>
            <person name="Kema G.H.J."/>
            <person name="Lawrence C."/>
            <person name="Scott J.A."/>
            <person name="Spatafora J.W."/>
            <person name="Turgeon B.G."/>
            <person name="de Wit P.J.G.M."/>
            <person name="Zhong S."/>
            <person name="Goodwin S.B."/>
            <person name="Grigoriev I.V."/>
        </authorList>
    </citation>
    <scope>NUCLEOTIDE SEQUENCE [LARGE SCALE GENOMIC DNA]</scope>
    <source>
        <strain evidence="12">28A</strain>
    </source>
</reference>
<dbReference type="AlphaFoldDB" id="R0II38"/>
<dbReference type="GO" id="GO:0008180">
    <property type="term" value="C:COP9 signalosome"/>
    <property type="evidence" value="ECO:0007669"/>
    <property type="project" value="UniProtKB-KW"/>
</dbReference>
<dbReference type="GO" id="GO:0006511">
    <property type="term" value="P:ubiquitin-dependent protein catabolic process"/>
    <property type="evidence" value="ECO:0007669"/>
    <property type="project" value="TreeGrafter"/>
</dbReference>
<dbReference type="OrthoDB" id="29061at2759"/>
<protein>
    <recommendedName>
        <fullName evidence="4">COP9 signalosome complex subunit 3</fullName>
    </recommendedName>
</protein>
<dbReference type="InterPro" id="IPR000717">
    <property type="entry name" value="PCI_dom"/>
</dbReference>
<dbReference type="Proteomes" id="UP000016935">
    <property type="component" value="Unassembled WGS sequence"/>
</dbReference>
<dbReference type="RefSeq" id="XP_008027384.1">
    <property type="nucleotide sequence ID" value="XM_008029193.1"/>
</dbReference>
<keyword evidence="7" id="KW-0539">Nucleus</keyword>
<dbReference type="Pfam" id="PF01399">
    <property type="entry name" value="PCI"/>
    <property type="match status" value="1"/>
</dbReference>
<dbReference type="InterPro" id="IPR036390">
    <property type="entry name" value="WH_DNA-bd_sf"/>
</dbReference>
<evidence type="ECO:0000313" key="11">
    <source>
        <dbReference type="EMBL" id="EOA84855.1"/>
    </source>
</evidence>
<evidence type="ECO:0000256" key="1">
    <source>
        <dbReference type="ARBA" id="ARBA00004123"/>
    </source>
</evidence>
<keyword evidence="5" id="KW-0963">Cytoplasm</keyword>
<dbReference type="GO" id="GO:0005737">
    <property type="term" value="C:cytoplasm"/>
    <property type="evidence" value="ECO:0007669"/>
    <property type="project" value="UniProtKB-SubCell"/>
</dbReference>
<reference evidence="11 12" key="2">
    <citation type="journal article" date="2013" name="PLoS Genet.">
        <title>Comparative genome structure, secondary metabolite, and effector coding capacity across Cochliobolus pathogens.</title>
        <authorList>
            <person name="Condon B.J."/>
            <person name="Leng Y."/>
            <person name="Wu D."/>
            <person name="Bushley K.E."/>
            <person name="Ohm R.A."/>
            <person name="Otillar R."/>
            <person name="Martin J."/>
            <person name="Schackwitz W."/>
            <person name="Grimwood J."/>
            <person name="MohdZainudin N."/>
            <person name="Xue C."/>
            <person name="Wang R."/>
            <person name="Manning V.A."/>
            <person name="Dhillon B."/>
            <person name="Tu Z.J."/>
            <person name="Steffenson B.J."/>
            <person name="Salamov A."/>
            <person name="Sun H."/>
            <person name="Lowry S."/>
            <person name="LaButti K."/>
            <person name="Han J."/>
            <person name="Copeland A."/>
            <person name="Lindquist E."/>
            <person name="Barry K."/>
            <person name="Schmutz J."/>
            <person name="Baker S.E."/>
            <person name="Ciuffetti L.M."/>
            <person name="Grigoriev I.V."/>
            <person name="Zhong S."/>
            <person name="Turgeon B.G."/>
        </authorList>
    </citation>
    <scope>NUCLEOTIDE SEQUENCE [LARGE SCALE GENOMIC DNA]</scope>
    <source>
        <strain evidence="12">28A</strain>
    </source>
</reference>
<dbReference type="Pfam" id="PF22788">
    <property type="entry name" value="COP9_hel_rpt"/>
    <property type="match status" value="2"/>
</dbReference>
<dbReference type="PANTHER" id="PTHR10758">
    <property type="entry name" value="26S PROTEASOME NON-ATPASE REGULATORY SUBUNIT 3/COP9 SIGNALOSOME COMPLEX SUBUNIT 3"/>
    <property type="match status" value="1"/>
</dbReference>
<dbReference type="PANTHER" id="PTHR10758:SF1">
    <property type="entry name" value="COP9 SIGNALOSOME COMPLEX SUBUNIT 3"/>
    <property type="match status" value="1"/>
</dbReference>
<sequence>MSAELNSLLLSFQPDSPEVEKRRDYDAKARSFVAQLSNVSAPHWLKGADTEQDVLVILNPAVNSIAYAFALRNRIAALVEKKNASETLQPGGTLWNQLVLFLETADPIQLRYVGKEWKNLVEYTEEIARGCGSPSLAIAPMRSAMTRLDPTTGTFTSVHVSFIHLCLETRSYAAAEPILDNYIHTLPAKIPSAVREGLEYSVPCADVASSGEYIHQNSGHTDRVGLADIQEYYVLGAMAYLGLRQFKKAKHFVEHVLVVPSANTANGLMLEAYKKWVLLSCLVGGKMGNIPRTANATAMKNIKAACKAYEALAEAYEELDNMSKLKAQAQAGTEIWAEDGNAGLVSELINSQTRAYVSRLSRTYSAMPVSNIASHLGVTRDEMARYIEGLIKDGQLNARLEEKDKSGGGMVLRFYLDPRQGPLGKSEKQQQQALFGQTLRTNRLAEQVKDADYRMTLTKEYIENQKRLNKRQGNNGDAMDMAWDDSLDADEDIMGDLH</sequence>
<feature type="coiled-coil region" evidence="8">
    <location>
        <begin position="299"/>
        <end position="332"/>
    </location>
</feature>
<feature type="domain" description="COP9 signalosome complex subunit 3 N-terminal helical repeats" evidence="10">
    <location>
        <begin position="229"/>
        <end position="294"/>
    </location>
</feature>
<proteinExistence type="inferred from homology"/>
<evidence type="ECO:0000259" key="9">
    <source>
        <dbReference type="Pfam" id="PF01399"/>
    </source>
</evidence>
<keyword evidence="12" id="KW-1185">Reference proteome</keyword>
<dbReference type="InterPro" id="IPR055089">
    <property type="entry name" value="COP9_N"/>
</dbReference>
<evidence type="ECO:0000259" key="10">
    <source>
        <dbReference type="Pfam" id="PF22788"/>
    </source>
</evidence>
<evidence type="ECO:0000256" key="5">
    <source>
        <dbReference type="ARBA" id="ARBA00022490"/>
    </source>
</evidence>
<evidence type="ECO:0000256" key="2">
    <source>
        <dbReference type="ARBA" id="ARBA00004496"/>
    </source>
</evidence>
<keyword evidence="8" id="KW-0175">Coiled coil</keyword>
<comment type="similarity">
    <text evidence="3">Belongs to the CSN3 family.</text>
</comment>
<dbReference type="EMBL" id="KB908703">
    <property type="protein sequence ID" value="EOA84855.1"/>
    <property type="molecule type" value="Genomic_DNA"/>
</dbReference>
<dbReference type="InterPro" id="IPR050756">
    <property type="entry name" value="CSN3"/>
</dbReference>
<feature type="domain" description="PCI" evidence="9">
    <location>
        <begin position="335"/>
        <end position="404"/>
    </location>
</feature>
<evidence type="ECO:0000313" key="12">
    <source>
        <dbReference type="Proteomes" id="UP000016935"/>
    </source>
</evidence>
<dbReference type="STRING" id="671987.R0II38"/>
<name>R0II38_EXST2</name>
<evidence type="ECO:0000256" key="4">
    <source>
        <dbReference type="ARBA" id="ARBA00014878"/>
    </source>
</evidence>